<name>A0AAN9BTZ6_9CAEN</name>
<feature type="signal peptide" evidence="1">
    <location>
        <begin position="1"/>
        <end position="19"/>
    </location>
</feature>
<gene>
    <name evidence="2" type="ORF">V1264_011986</name>
</gene>
<proteinExistence type="predicted"/>
<keyword evidence="3" id="KW-1185">Reference proteome</keyword>
<dbReference type="Proteomes" id="UP001374579">
    <property type="component" value="Unassembled WGS sequence"/>
</dbReference>
<evidence type="ECO:0000256" key="1">
    <source>
        <dbReference type="SAM" id="SignalP"/>
    </source>
</evidence>
<comment type="caution">
    <text evidence="2">The sequence shown here is derived from an EMBL/GenBank/DDBJ whole genome shotgun (WGS) entry which is preliminary data.</text>
</comment>
<sequence length="118" mass="12242">MKCVVLLLSLLVLTPLTQACDASDAGSCIATYITDLVKKLFNNNTVCSVTQNVIACLNKACPSGVPKTYVDSINEQLQNLGSECDLSGLKTSGAGMDGCPSLRIIIAVAALVSVFLCG</sequence>
<reference evidence="2 3" key="1">
    <citation type="submission" date="2024-02" db="EMBL/GenBank/DDBJ databases">
        <title>Chromosome-scale genome assembly of the rough periwinkle Littorina saxatilis.</title>
        <authorList>
            <person name="De Jode A."/>
            <person name="Faria R."/>
            <person name="Formenti G."/>
            <person name="Sims Y."/>
            <person name="Smith T.P."/>
            <person name="Tracey A."/>
            <person name="Wood J.M.D."/>
            <person name="Zagrodzka Z.B."/>
            <person name="Johannesson K."/>
            <person name="Butlin R.K."/>
            <person name="Leder E.H."/>
        </authorList>
    </citation>
    <scope>NUCLEOTIDE SEQUENCE [LARGE SCALE GENOMIC DNA]</scope>
    <source>
        <strain evidence="2">Snail1</strain>
        <tissue evidence="2">Muscle</tissue>
    </source>
</reference>
<dbReference type="AlphaFoldDB" id="A0AAN9BTZ6"/>
<evidence type="ECO:0000313" key="2">
    <source>
        <dbReference type="EMBL" id="KAK7112541.1"/>
    </source>
</evidence>
<feature type="chain" id="PRO_5042887393" evidence="1">
    <location>
        <begin position="20"/>
        <end position="118"/>
    </location>
</feature>
<organism evidence="2 3">
    <name type="scientific">Littorina saxatilis</name>
    <dbReference type="NCBI Taxonomy" id="31220"/>
    <lineage>
        <taxon>Eukaryota</taxon>
        <taxon>Metazoa</taxon>
        <taxon>Spiralia</taxon>
        <taxon>Lophotrochozoa</taxon>
        <taxon>Mollusca</taxon>
        <taxon>Gastropoda</taxon>
        <taxon>Caenogastropoda</taxon>
        <taxon>Littorinimorpha</taxon>
        <taxon>Littorinoidea</taxon>
        <taxon>Littorinidae</taxon>
        <taxon>Littorina</taxon>
    </lineage>
</organism>
<accession>A0AAN9BTZ6</accession>
<evidence type="ECO:0000313" key="3">
    <source>
        <dbReference type="Proteomes" id="UP001374579"/>
    </source>
</evidence>
<keyword evidence="1" id="KW-0732">Signal</keyword>
<protein>
    <submittedName>
        <fullName evidence="2">Uncharacterized protein</fullName>
    </submittedName>
</protein>
<dbReference type="PROSITE" id="PS51257">
    <property type="entry name" value="PROKAR_LIPOPROTEIN"/>
    <property type="match status" value="1"/>
</dbReference>
<dbReference type="EMBL" id="JBAMIC010000002">
    <property type="protein sequence ID" value="KAK7112541.1"/>
    <property type="molecule type" value="Genomic_DNA"/>
</dbReference>